<evidence type="ECO:0000313" key="3">
    <source>
        <dbReference type="EMBL" id="KAL1589445.1"/>
    </source>
</evidence>
<comment type="caution">
    <text evidence="3">The sequence shown here is derived from an EMBL/GenBank/DDBJ whole genome shotgun (WGS) entry which is preliminary data.</text>
</comment>
<dbReference type="GeneID" id="96003290"/>
<dbReference type="EMBL" id="JAAQHG020000004">
    <property type="protein sequence ID" value="KAL1589445.1"/>
    <property type="molecule type" value="Genomic_DNA"/>
</dbReference>
<keyword evidence="1" id="KW-0732">Signal</keyword>
<protein>
    <recommendedName>
        <fullName evidence="2">Endo-beta-1,6-galactanase-like domain-containing protein</fullName>
    </recommendedName>
</protein>
<sequence>MRFCKPTLIPILLLMGFTIDQTPRQTLTSFGASGGWWPNDLIHFPREVQRNLSSFLFSEDGLYLSSYRYNVGADGGNDANQVTTNGSRIESFLLRNGTYDWSRDRAGVTFLKAAQEYGVPYITFFVTAAPSHIASNEAACGWNMTGDKIPVFAEYLQTVLSYWIENGINVNYISPVNEPDNLRADCGQEGMALDPSLRASLARTLRAELDSSPASKVGIIYDETSQITTQAIPEYPE</sequence>
<dbReference type="AlphaFoldDB" id="A0AB34L0T0"/>
<evidence type="ECO:0000256" key="1">
    <source>
        <dbReference type="SAM" id="SignalP"/>
    </source>
</evidence>
<accession>A0AB34L0T0</accession>
<proteinExistence type="predicted"/>
<reference evidence="3 4" key="1">
    <citation type="journal article" date="2020" name="Microbiol. Resour. Announc.">
        <title>Draft Genome Sequence of a Cladosporium Species Isolated from the Mesophotic Ascidian Didemnum maculosum.</title>
        <authorList>
            <person name="Gioti A."/>
            <person name="Siaperas R."/>
            <person name="Nikolaivits E."/>
            <person name="Le Goff G."/>
            <person name="Ouazzani J."/>
            <person name="Kotoulas G."/>
            <person name="Topakas E."/>
        </authorList>
    </citation>
    <scope>NUCLEOTIDE SEQUENCE [LARGE SCALE GENOMIC DNA]</scope>
    <source>
        <strain evidence="3 4">TM138-S3</strain>
    </source>
</reference>
<evidence type="ECO:0000259" key="2">
    <source>
        <dbReference type="Pfam" id="PF14587"/>
    </source>
</evidence>
<dbReference type="InterPro" id="IPR039514">
    <property type="entry name" value="6GAL-like"/>
</dbReference>
<feature type="signal peptide" evidence="1">
    <location>
        <begin position="1"/>
        <end position="24"/>
    </location>
</feature>
<organism evidence="3 4">
    <name type="scientific">Cladosporium halotolerans</name>
    <dbReference type="NCBI Taxonomy" id="1052096"/>
    <lineage>
        <taxon>Eukaryota</taxon>
        <taxon>Fungi</taxon>
        <taxon>Dikarya</taxon>
        <taxon>Ascomycota</taxon>
        <taxon>Pezizomycotina</taxon>
        <taxon>Dothideomycetes</taxon>
        <taxon>Dothideomycetidae</taxon>
        <taxon>Cladosporiales</taxon>
        <taxon>Cladosporiaceae</taxon>
        <taxon>Cladosporium</taxon>
    </lineage>
</organism>
<name>A0AB34L0T0_9PEZI</name>
<dbReference type="PANTHER" id="PTHR42767">
    <property type="entry name" value="ENDO-BETA-1,6-GALACTANASE"/>
    <property type="match status" value="1"/>
</dbReference>
<dbReference type="PANTHER" id="PTHR42767:SF1">
    <property type="entry name" value="ENDO-BETA-1,6-GALACTANASE-LIKE DOMAIN-CONTAINING PROTEIN"/>
    <property type="match status" value="1"/>
</dbReference>
<evidence type="ECO:0000313" key="4">
    <source>
        <dbReference type="Proteomes" id="UP000803884"/>
    </source>
</evidence>
<dbReference type="InterPro" id="IPR039743">
    <property type="entry name" value="6GAL/EXGAL"/>
</dbReference>
<keyword evidence="4" id="KW-1185">Reference proteome</keyword>
<dbReference type="Gene3D" id="3.20.20.80">
    <property type="entry name" value="Glycosidases"/>
    <property type="match status" value="1"/>
</dbReference>
<dbReference type="Proteomes" id="UP000803884">
    <property type="component" value="Unassembled WGS sequence"/>
</dbReference>
<dbReference type="InterPro" id="IPR017853">
    <property type="entry name" value="GH"/>
</dbReference>
<dbReference type="RefSeq" id="XP_069232550.1">
    <property type="nucleotide sequence ID" value="XM_069370452.1"/>
</dbReference>
<dbReference type="GO" id="GO:0004553">
    <property type="term" value="F:hydrolase activity, hydrolyzing O-glycosyl compounds"/>
    <property type="evidence" value="ECO:0007669"/>
    <property type="project" value="InterPro"/>
</dbReference>
<gene>
    <name evidence="3" type="ORF">WHR41_01846</name>
</gene>
<dbReference type="SUPFAM" id="SSF51445">
    <property type="entry name" value="(Trans)glycosidases"/>
    <property type="match status" value="1"/>
</dbReference>
<dbReference type="Pfam" id="PF14587">
    <property type="entry name" value="Glyco_hydr_30_2"/>
    <property type="match status" value="1"/>
</dbReference>
<feature type="domain" description="Endo-beta-1,6-galactanase-like" evidence="2">
    <location>
        <begin position="23"/>
        <end position="226"/>
    </location>
</feature>
<feature type="chain" id="PRO_5044329121" description="Endo-beta-1,6-galactanase-like domain-containing protein" evidence="1">
    <location>
        <begin position="25"/>
        <end position="237"/>
    </location>
</feature>